<dbReference type="InterPro" id="IPR049636">
    <property type="entry name" value="HNF4-like_DBD"/>
</dbReference>
<keyword evidence="4 11" id="KW-0863">Zinc-finger</keyword>
<keyword evidence="16" id="KW-1185">Reference proteome</keyword>
<protein>
    <recommendedName>
        <fullName evidence="17">Nuclear receptor domain-containing protein</fullName>
    </recommendedName>
</protein>
<dbReference type="Gene3D" id="3.30.50.10">
    <property type="entry name" value="Erythroid Transcription Factor GATA-1, subunit A"/>
    <property type="match status" value="1"/>
</dbReference>
<evidence type="ECO:0000256" key="1">
    <source>
        <dbReference type="ARBA" id="ARBA00004123"/>
    </source>
</evidence>
<dbReference type="InterPro" id="IPR013088">
    <property type="entry name" value="Znf_NHR/GATA"/>
</dbReference>
<evidence type="ECO:0000313" key="16">
    <source>
        <dbReference type="Proteomes" id="UP001175271"/>
    </source>
</evidence>
<name>A0AA39IEP0_9BILA</name>
<evidence type="ECO:0008006" key="17">
    <source>
        <dbReference type="Google" id="ProtNLM"/>
    </source>
</evidence>
<comment type="similarity">
    <text evidence="2 11">Belongs to the nuclear hormone receptor family.</text>
</comment>
<dbReference type="SUPFAM" id="SSF48508">
    <property type="entry name" value="Nuclear receptor ligand-binding domain"/>
    <property type="match status" value="1"/>
</dbReference>
<organism evidence="15 16">
    <name type="scientific">Steinernema hermaphroditum</name>
    <dbReference type="NCBI Taxonomy" id="289476"/>
    <lineage>
        <taxon>Eukaryota</taxon>
        <taxon>Metazoa</taxon>
        <taxon>Ecdysozoa</taxon>
        <taxon>Nematoda</taxon>
        <taxon>Chromadorea</taxon>
        <taxon>Rhabditida</taxon>
        <taxon>Tylenchina</taxon>
        <taxon>Panagrolaimomorpha</taxon>
        <taxon>Strongyloidoidea</taxon>
        <taxon>Steinernematidae</taxon>
        <taxon>Steinernema</taxon>
    </lineage>
</organism>
<proteinExistence type="inferred from homology"/>
<keyword evidence="5 11" id="KW-0862">Zinc</keyword>
<dbReference type="PROSITE" id="PS51030">
    <property type="entry name" value="NUCLEAR_REC_DBD_2"/>
    <property type="match status" value="1"/>
</dbReference>
<dbReference type="PROSITE" id="PS00031">
    <property type="entry name" value="NUCLEAR_REC_DBD_1"/>
    <property type="match status" value="1"/>
</dbReference>
<evidence type="ECO:0000256" key="6">
    <source>
        <dbReference type="ARBA" id="ARBA00023015"/>
    </source>
</evidence>
<dbReference type="GO" id="GO:0005634">
    <property type="term" value="C:nucleus"/>
    <property type="evidence" value="ECO:0007669"/>
    <property type="project" value="UniProtKB-SubCell"/>
</dbReference>
<dbReference type="SMART" id="SM00430">
    <property type="entry name" value="HOLI"/>
    <property type="match status" value="1"/>
</dbReference>
<dbReference type="CDD" id="cd06960">
    <property type="entry name" value="NR_DBD_HNF4A"/>
    <property type="match status" value="1"/>
</dbReference>
<keyword evidence="10 11" id="KW-0539">Nucleus</keyword>
<evidence type="ECO:0000256" key="7">
    <source>
        <dbReference type="ARBA" id="ARBA00023125"/>
    </source>
</evidence>
<dbReference type="SUPFAM" id="SSF57716">
    <property type="entry name" value="Glucocorticoid receptor-like (DNA-binding domain)"/>
    <property type="match status" value="1"/>
</dbReference>
<evidence type="ECO:0000256" key="11">
    <source>
        <dbReference type="RuleBase" id="RU004334"/>
    </source>
</evidence>
<dbReference type="GO" id="GO:0008270">
    <property type="term" value="F:zinc ion binding"/>
    <property type="evidence" value="ECO:0007669"/>
    <property type="project" value="UniProtKB-KW"/>
</dbReference>
<comment type="subcellular location">
    <subcellularLocation>
        <location evidence="1 11">Nucleus</location>
    </subcellularLocation>
</comment>
<dbReference type="Gene3D" id="1.10.565.10">
    <property type="entry name" value="Retinoid X Receptor"/>
    <property type="match status" value="1"/>
</dbReference>
<feature type="domain" description="NR LBD" evidence="14">
    <location>
        <begin position="143"/>
        <end position="391"/>
    </location>
</feature>
<feature type="compositionally biased region" description="Polar residues" evidence="12">
    <location>
        <begin position="95"/>
        <end position="106"/>
    </location>
</feature>
<dbReference type="SMART" id="SM00399">
    <property type="entry name" value="ZnF_C4"/>
    <property type="match status" value="1"/>
</dbReference>
<evidence type="ECO:0000256" key="2">
    <source>
        <dbReference type="ARBA" id="ARBA00005993"/>
    </source>
</evidence>
<evidence type="ECO:0000256" key="4">
    <source>
        <dbReference type="ARBA" id="ARBA00022771"/>
    </source>
</evidence>
<evidence type="ECO:0000313" key="15">
    <source>
        <dbReference type="EMBL" id="KAK0422171.1"/>
    </source>
</evidence>
<evidence type="ECO:0000259" key="14">
    <source>
        <dbReference type="PROSITE" id="PS51843"/>
    </source>
</evidence>
<dbReference type="GO" id="GO:0003700">
    <property type="term" value="F:DNA-binding transcription factor activity"/>
    <property type="evidence" value="ECO:0007669"/>
    <property type="project" value="InterPro"/>
</dbReference>
<evidence type="ECO:0000256" key="9">
    <source>
        <dbReference type="ARBA" id="ARBA00023170"/>
    </source>
</evidence>
<comment type="caution">
    <text evidence="15">The sequence shown here is derived from an EMBL/GenBank/DDBJ whole genome shotgun (WGS) entry which is preliminary data.</text>
</comment>
<dbReference type="PANTHER" id="PTHR45680">
    <property type="entry name" value="NUCLEAR HORMONE RECEPTOR FAMILY"/>
    <property type="match status" value="1"/>
</dbReference>
<keyword evidence="7 11" id="KW-0238">DNA-binding</keyword>
<sequence>MPGVCAVCDAPAHGVHFLVNTCRACATFFRRAVAEKRSFSCRRATKNCRITKNEPMACRYCRLQKCIKLGMKVNGKNERGVLLDKSLSAPPPRPTMSSCSCTQTEPFPNETRSDDCQNKAMVYDGTRLVQDLRNILTGPGPKNLPPSTSRLRTLQYSYRSLRVQVNVDDLQIKESVTFTEMMATMFDWTLRNLATWAMSCEEFSSLDFNDKWIAFKHLWRVAQIPEPVYRTTELLGNDTNDSRLLLPNGVVIDMVTATPAVEDKTKKDFLEFNKTNNKRIMRNISIPLKEAKPTEFEFVFLLAQCLWNDGGCDGLSEPAIEVANQYREEISKEIHDYYVEELRMHNYAPRLARIMNLFSEWERHSWMDRDEFMYLTTFDIFKCPEMENGLL</sequence>
<dbReference type="EMBL" id="JAUCMV010000001">
    <property type="protein sequence ID" value="KAK0422171.1"/>
    <property type="molecule type" value="Genomic_DNA"/>
</dbReference>
<evidence type="ECO:0000256" key="3">
    <source>
        <dbReference type="ARBA" id="ARBA00022723"/>
    </source>
</evidence>
<evidence type="ECO:0000256" key="10">
    <source>
        <dbReference type="ARBA" id="ARBA00023242"/>
    </source>
</evidence>
<gene>
    <name evidence="15" type="ORF">QR680_007410</name>
</gene>
<dbReference type="InterPro" id="IPR001628">
    <property type="entry name" value="Znf_hrmn_rcpt"/>
</dbReference>
<dbReference type="InterPro" id="IPR000536">
    <property type="entry name" value="Nucl_hrmn_rcpt_lig-bd"/>
</dbReference>
<dbReference type="Pfam" id="PF00104">
    <property type="entry name" value="Hormone_recep"/>
    <property type="match status" value="1"/>
</dbReference>
<dbReference type="Pfam" id="PF00105">
    <property type="entry name" value="zf-C4"/>
    <property type="match status" value="1"/>
</dbReference>
<keyword evidence="6 11" id="KW-0805">Transcription regulation</keyword>
<keyword evidence="9 11" id="KW-0675">Receptor</keyword>
<dbReference type="PANTHER" id="PTHR45680:SF23">
    <property type="entry name" value="NUCLEAR HORMONE RECEPTOR FAMILY"/>
    <property type="match status" value="1"/>
</dbReference>
<dbReference type="Proteomes" id="UP001175271">
    <property type="component" value="Unassembled WGS sequence"/>
</dbReference>
<dbReference type="PROSITE" id="PS51843">
    <property type="entry name" value="NR_LBD"/>
    <property type="match status" value="1"/>
</dbReference>
<dbReference type="PRINTS" id="PR00047">
    <property type="entry name" value="STROIDFINGER"/>
</dbReference>
<feature type="region of interest" description="Disordered" evidence="12">
    <location>
        <begin position="85"/>
        <end position="112"/>
    </location>
</feature>
<keyword evidence="3 11" id="KW-0479">Metal-binding</keyword>
<evidence type="ECO:0000256" key="5">
    <source>
        <dbReference type="ARBA" id="ARBA00022833"/>
    </source>
</evidence>
<reference evidence="15" key="1">
    <citation type="submission" date="2023-06" db="EMBL/GenBank/DDBJ databases">
        <title>Genomic analysis of the entomopathogenic nematode Steinernema hermaphroditum.</title>
        <authorList>
            <person name="Schwarz E.M."/>
            <person name="Heppert J.K."/>
            <person name="Baniya A."/>
            <person name="Schwartz H.T."/>
            <person name="Tan C.-H."/>
            <person name="Antoshechkin I."/>
            <person name="Sternberg P.W."/>
            <person name="Goodrich-Blair H."/>
            <person name="Dillman A.R."/>
        </authorList>
    </citation>
    <scope>NUCLEOTIDE SEQUENCE</scope>
    <source>
        <strain evidence="15">PS9179</strain>
        <tissue evidence="15">Whole animal</tissue>
    </source>
</reference>
<keyword evidence="8 11" id="KW-0804">Transcription</keyword>
<dbReference type="InterPro" id="IPR051152">
    <property type="entry name" value="C.elegans_Orphan_NR"/>
</dbReference>
<feature type="domain" description="Nuclear receptor" evidence="13">
    <location>
        <begin position="2"/>
        <end position="78"/>
    </location>
</feature>
<dbReference type="InterPro" id="IPR035500">
    <property type="entry name" value="NHR-like_dom_sf"/>
</dbReference>
<evidence type="ECO:0000259" key="13">
    <source>
        <dbReference type="PROSITE" id="PS51030"/>
    </source>
</evidence>
<evidence type="ECO:0000256" key="12">
    <source>
        <dbReference type="SAM" id="MobiDB-lite"/>
    </source>
</evidence>
<dbReference type="AlphaFoldDB" id="A0AA39IEP0"/>
<accession>A0AA39IEP0</accession>
<dbReference type="GO" id="GO:0000978">
    <property type="term" value="F:RNA polymerase II cis-regulatory region sequence-specific DNA binding"/>
    <property type="evidence" value="ECO:0007669"/>
    <property type="project" value="InterPro"/>
</dbReference>
<evidence type="ECO:0000256" key="8">
    <source>
        <dbReference type="ARBA" id="ARBA00023163"/>
    </source>
</evidence>